<reference evidence="6" key="1">
    <citation type="submission" date="2020-07" db="EMBL/GenBank/DDBJ databases">
        <title>Vallitalea pronyensis genome.</title>
        <authorList>
            <person name="Postec A."/>
        </authorList>
    </citation>
    <scope>NUCLEOTIDE SEQUENCE</scope>
    <source>
        <strain evidence="6">FatNI3</strain>
    </source>
</reference>
<dbReference type="InterPro" id="IPR000792">
    <property type="entry name" value="Tscrpt_reg_LuxR_C"/>
</dbReference>
<dbReference type="KEGG" id="vpy:HZI73_26010"/>
<feature type="transmembrane region" description="Helical" evidence="4">
    <location>
        <begin position="197"/>
        <end position="215"/>
    </location>
</feature>
<feature type="transmembrane region" description="Helical" evidence="4">
    <location>
        <begin position="44"/>
        <end position="67"/>
    </location>
</feature>
<gene>
    <name evidence="6" type="ORF">HZI73_26010</name>
</gene>
<organism evidence="6 7">
    <name type="scientific">Vallitalea pronyensis</name>
    <dbReference type="NCBI Taxonomy" id="1348613"/>
    <lineage>
        <taxon>Bacteria</taxon>
        <taxon>Bacillati</taxon>
        <taxon>Bacillota</taxon>
        <taxon>Clostridia</taxon>
        <taxon>Lachnospirales</taxon>
        <taxon>Vallitaleaceae</taxon>
        <taxon>Vallitalea</taxon>
    </lineage>
</organism>
<name>A0A8J8MQ48_9FIRM</name>
<dbReference type="PROSITE" id="PS00622">
    <property type="entry name" value="HTH_LUXR_1"/>
    <property type="match status" value="1"/>
</dbReference>
<feature type="transmembrane region" description="Helical" evidence="4">
    <location>
        <begin position="167"/>
        <end position="185"/>
    </location>
</feature>
<dbReference type="GO" id="GO:0006355">
    <property type="term" value="P:regulation of DNA-templated transcription"/>
    <property type="evidence" value="ECO:0007669"/>
    <property type="project" value="InterPro"/>
</dbReference>
<sequence length="291" mass="34372">MDVTIYTHMEFLYYLFAILTSFNTLIILILSYKKTTNKYVQYFLVSYLATFVMVVCHTAQLFAIRYLGESYRVITYVELIAIGFITLGIMLLVIRLIYEKTSIYYSLLMYVIAAMPMVFLLISAFMPTHMFWMGYRFFYWQLYILLAIHCILFVSKKDSLNDTQKNAGLRISILISVFVVIFIILRFSRNNFNPLPLFYISLNILLIKYGWQYFFSSTLDKMLYSNNGFVEKYKITQREKEIIDLILSGKTNKDIAATLFIAEKTVKNHVYNIYKKLDINSRFELICLLKN</sequence>
<dbReference type="CDD" id="cd06170">
    <property type="entry name" value="LuxR_C_like"/>
    <property type="match status" value="1"/>
</dbReference>
<keyword evidence="2" id="KW-0238">DNA-binding</keyword>
<feature type="transmembrane region" description="Helical" evidence="4">
    <location>
        <begin position="137"/>
        <end position="155"/>
    </location>
</feature>
<evidence type="ECO:0000256" key="1">
    <source>
        <dbReference type="ARBA" id="ARBA00023015"/>
    </source>
</evidence>
<feature type="transmembrane region" description="Helical" evidence="4">
    <location>
        <begin position="73"/>
        <end position="98"/>
    </location>
</feature>
<dbReference type="GO" id="GO:0003677">
    <property type="term" value="F:DNA binding"/>
    <property type="evidence" value="ECO:0007669"/>
    <property type="project" value="UniProtKB-KW"/>
</dbReference>
<evidence type="ECO:0000313" key="6">
    <source>
        <dbReference type="EMBL" id="QUI25537.1"/>
    </source>
</evidence>
<proteinExistence type="predicted"/>
<keyword evidence="4" id="KW-0812">Transmembrane</keyword>
<dbReference type="RefSeq" id="WP_212696241.1">
    <property type="nucleotide sequence ID" value="NZ_CP058649.1"/>
</dbReference>
<protein>
    <submittedName>
        <fullName evidence="6">Helix-turn-helix transcriptional regulator</fullName>
    </submittedName>
</protein>
<evidence type="ECO:0000259" key="5">
    <source>
        <dbReference type="PROSITE" id="PS50043"/>
    </source>
</evidence>
<dbReference type="PROSITE" id="PS50043">
    <property type="entry name" value="HTH_LUXR_2"/>
    <property type="match status" value="1"/>
</dbReference>
<dbReference type="PANTHER" id="PTHR44688">
    <property type="entry name" value="DNA-BINDING TRANSCRIPTIONAL ACTIVATOR DEVR_DOSR"/>
    <property type="match status" value="1"/>
</dbReference>
<keyword evidence="1" id="KW-0805">Transcription regulation</keyword>
<feature type="transmembrane region" description="Helical" evidence="4">
    <location>
        <begin position="105"/>
        <end position="125"/>
    </location>
</feature>
<dbReference type="SMART" id="SM00421">
    <property type="entry name" value="HTH_LUXR"/>
    <property type="match status" value="1"/>
</dbReference>
<keyword evidence="3" id="KW-0804">Transcription</keyword>
<keyword evidence="7" id="KW-1185">Reference proteome</keyword>
<dbReference type="Proteomes" id="UP000683246">
    <property type="component" value="Chromosome"/>
</dbReference>
<evidence type="ECO:0000313" key="7">
    <source>
        <dbReference type="Proteomes" id="UP000683246"/>
    </source>
</evidence>
<dbReference type="InterPro" id="IPR016032">
    <property type="entry name" value="Sig_transdc_resp-reg_C-effctor"/>
</dbReference>
<evidence type="ECO:0000256" key="3">
    <source>
        <dbReference type="ARBA" id="ARBA00023163"/>
    </source>
</evidence>
<dbReference type="EMBL" id="CP058649">
    <property type="protein sequence ID" value="QUI25537.1"/>
    <property type="molecule type" value="Genomic_DNA"/>
</dbReference>
<dbReference type="Pfam" id="PF00196">
    <property type="entry name" value="GerE"/>
    <property type="match status" value="1"/>
</dbReference>
<dbReference type="InterPro" id="IPR036388">
    <property type="entry name" value="WH-like_DNA-bd_sf"/>
</dbReference>
<keyword evidence="4" id="KW-0472">Membrane</keyword>
<dbReference type="SUPFAM" id="SSF46894">
    <property type="entry name" value="C-terminal effector domain of the bipartite response regulators"/>
    <property type="match status" value="1"/>
</dbReference>
<accession>A0A8J8MQ48</accession>
<evidence type="ECO:0000256" key="2">
    <source>
        <dbReference type="ARBA" id="ARBA00023125"/>
    </source>
</evidence>
<keyword evidence="4" id="KW-1133">Transmembrane helix</keyword>
<feature type="transmembrane region" description="Helical" evidence="4">
    <location>
        <begin position="12"/>
        <end position="32"/>
    </location>
</feature>
<dbReference type="PRINTS" id="PR00038">
    <property type="entry name" value="HTHLUXR"/>
</dbReference>
<dbReference type="PANTHER" id="PTHR44688:SF16">
    <property type="entry name" value="DNA-BINDING TRANSCRIPTIONAL ACTIVATOR DEVR_DOSR"/>
    <property type="match status" value="1"/>
</dbReference>
<dbReference type="Gene3D" id="1.10.10.10">
    <property type="entry name" value="Winged helix-like DNA-binding domain superfamily/Winged helix DNA-binding domain"/>
    <property type="match status" value="1"/>
</dbReference>
<evidence type="ECO:0000256" key="4">
    <source>
        <dbReference type="SAM" id="Phobius"/>
    </source>
</evidence>
<dbReference type="AlphaFoldDB" id="A0A8J8MQ48"/>
<feature type="domain" description="HTH luxR-type" evidence="5">
    <location>
        <begin position="228"/>
        <end position="291"/>
    </location>
</feature>